<feature type="transmembrane region" description="Helical" evidence="1">
    <location>
        <begin position="536"/>
        <end position="554"/>
    </location>
</feature>
<evidence type="ECO:0000259" key="2">
    <source>
        <dbReference type="Pfam" id="PF01433"/>
    </source>
</evidence>
<feature type="transmembrane region" description="Helical" evidence="1">
    <location>
        <begin position="184"/>
        <end position="203"/>
    </location>
</feature>
<sequence>MFLEILRFEFSYRKNRAATYLYFLILFILCFAAATSKYVTIGGSGGGQLQANSPYSLSFMTIIMTFAVTFISSAVMGVAVLRDFEHKTESLMFTTTMSKFDYLMGRFWGSFFVMVLIYSSIWIAFMLGFSLGKFLPWDPSWKEKTMHVFDAWHYFQPFIFYGITNLFIQATIYFAAGTLSRKPLLIYTQGIILFVLYEITGTITQDLENKDLASLVDPFAIRTFQIYTQYWTPAQKNNLLIPLEGMMLWNRVLWCGIGFIILAITYYAFSFNVVTSSWFKNKKKKVVKDVAPTIKPENVVIPLVHQFTNFSANLTQLWQQSVFYAKMVVKEIPFIAIVFVGFADLTINSFYFGEMYGTSSYPITANVLGFLSEFDLFFLIIVVFYSGELIWRERTVNINLIIDALPVPDWVGLLSKFIGLIFIYIALLLGLIFFGVCVQVAHGYFNFELPLYFETLFTDELIFLVAFTLLSFFIQTIANNKLVGFALMFVFFIINMFMSGAGIEHPLFSFNSGSLGGYSDMNKYGHFVSSFSWMKLYWLAFVGILFITSVLLSVRGTESLMKTRLKIGQLRLSKPILTLAISTLVVFISTGFYVYYNTNKLNKYITKEDQEKLQVDYEKTLKKQFDNAPQPRIVDVNLKVEVYPEERDFTAEGYFWLKNKTTKVLSDILIQNDILHNMKIEYLKFEGGSKVKKAYDNFGFTIYQLSKPLAIGDSVKMSFKTKFETKGFVASGSNTNVVYNGTFFNNNYFPSLGYSEDFEIGDDDTRKKYKLPEKERMMEQNNPIGLSQSLFGDDSDYIRFEMVIGTSKDQTAIAPGYLQKTWEEQNRKYFHYKMDVPMVNFYSIISAKYEIKRDKWKNVNLEIYYNKGHEYNLEKMISSMKSSFDYFDKNFAPYQYRQMRIMEFPRYASFAQSFANTVPFSEGIGFIQKINDPEKDLDMPFYVTAHELGHQWWGHQVAEARVKGNAMLSETQAQYSALMVMKHAIKPELMQKFLKYELDKYLTGRARESKKEQPLALVESQGYIHYNKGSLVMFALQDYIGEDKVNKALQDFLADWKYPSSDGKYKRYPTSQDLLKYFKAETPDSLKYILKDMFETITLFENKTDKVSYKVLPNKTYEVSIKAISEKFRADSSGNEKPISLNDWIDVGVYGEDKDGKDKLLYIQKYKVAKKDNTFKIIVKEKPKKAGIDPINKLIDRHSDDNVKTAVLEENL</sequence>
<evidence type="ECO:0000256" key="1">
    <source>
        <dbReference type="SAM" id="Phobius"/>
    </source>
</evidence>
<dbReference type="GO" id="GO:0008270">
    <property type="term" value="F:zinc ion binding"/>
    <property type="evidence" value="ECO:0007669"/>
    <property type="project" value="InterPro"/>
</dbReference>
<feature type="transmembrane region" description="Helical" evidence="1">
    <location>
        <begin position="575"/>
        <end position="596"/>
    </location>
</feature>
<name>A0A841ERX4_9BACT</name>
<evidence type="ECO:0000313" key="3">
    <source>
        <dbReference type="EMBL" id="MBB6005034.1"/>
    </source>
</evidence>
<dbReference type="InterPro" id="IPR014782">
    <property type="entry name" value="Peptidase_M1_dom"/>
</dbReference>
<gene>
    <name evidence="3" type="ORF">HNP25_003705</name>
</gene>
<comment type="caution">
    <text evidence="3">The sequence shown here is derived from an EMBL/GenBank/DDBJ whole genome shotgun (WGS) entry which is preliminary data.</text>
</comment>
<feature type="transmembrane region" description="Helical" evidence="1">
    <location>
        <begin position="363"/>
        <end position="385"/>
    </location>
</feature>
<feature type="transmembrane region" description="Helical" evidence="1">
    <location>
        <begin position="485"/>
        <end position="503"/>
    </location>
</feature>
<feature type="transmembrane region" description="Helical" evidence="1">
    <location>
        <begin position="251"/>
        <end position="274"/>
    </location>
</feature>
<dbReference type="RefSeq" id="WP_184136488.1">
    <property type="nucleotide sequence ID" value="NZ_JACHKT010000034.1"/>
</dbReference>
<dbReference type="Proteomes" id="UP000524404">
    <property type="component" value="Unassembled WGS sequence"/>
</dbReference>
<feature type="transmembrane region" description="Helical" evidence="1">
    <location>
        <begin position="20"/>
        <end position="39"/>
    </location>
</feature>
<keyword evidence="1" id="KW-0472">Membrane</keyword>
<feature type="transmembrane region" description="Helical" evidence="1">
    <location>
        <begin position="151"/>
        <end position="172"/>
    </location>
</feature>
<proteinExistence type="predicted"/>
<dbReference type="EMBL" id="JACHKT010000034">
    <property type="protein sequence ID" value="MBB6005034.1"/>
    <property type="molecule type" value="Genomic_DNA"/>
</dbReference>
<dbReference type="SUPFAM" id="SSF55486">
    <property type="entry name" value="Metalloproteases ('zincins'), catalytic domain"/>
    <property type="match status" value="1"/>
</dbReference>
<dbReference type="AlphaFoldDB" id="A0A841ERX4"/>
<feature type="transmembrane region" description="Helical" evidence="1">
    <location>
        <begin position="59"/>
        <end position="81"/>
    </location>
</feature>
<dbReference type="Pfam" id="PF01433">
    <property type="entry name" value="Peptidase_M1"/>
    <property type="match status" value="1"/>
</dbReference>
<feature type="transmembrane region" description="Helical" evidence="1">
    <location>
        <begin position="332"/>
        <end position="351"/>
    </location>
</feature>
<dbReference type="InterPro" id="IPR027268">
    <property type="entry name" value="Peptidase_M4/M1_CTD_sf"/>
</dbReference>
<dbReference type="GO" id="GO:0008237">
    <property type="term" value="F:metallopeptidase activity"/>
    <property type="evidence" value="ECO:0007669"/>
    <property type="project" value="InterPro"/>
</dbReference>
<reference evidence="3 4" key="1">
    <citation type="submission" date="2020-08" db="EMBL/GenBank/DDBJ databases">
        <title>Functional genomics of gut bacteria from endangered species of beetles.</title>
        <authorList>
            <person name="Carlos-Shanley C."/>
        </authorList>
    </citation>
    <scope>NUCLEOTIDE SEQUENCE [LARGE SCALE GENOMIC DNA]</scope>
    <source>
        <strain evidence="3 4">S00070</strain>
    </source>
</reference>
<protein>
    <submittedName>
        <fullName evidence="3">ABC-type transport system involved in multi-copper enzyme maturation permease subunit</fullName>
    </submittedName>
</protein>
<accession>A0A841ERX4</accession>
<feature type="transmembrane region" description="Helical" evidence="1">
    <location>
        <begin position="417"/>
        <end position="441"/>
    </location>
</feature>
<keyword evidence="1" id="KW-0812">Transmembrane</keyword>
<feature type="transmembrane region" description="Helical" evidence="1">
    <location>
        <begin position="461"/>
        <end position="478"/>
    </location>
</feature>
<feature type="transmembrane region" description="Helical" evidence="1">
    <location>
        <begin position="107"/>
        <end position="131"/>
    </location>
</feature>
<evidence type="ECO:0000313" key="4">
    <source>
        <dbReference type="Proteomes" id="UP000524404"/>
    </source>
</evidence>
<keyword evidence="1" id="KW-1133">Transmembrane helix</keyword>
<feature type="domain" description="Peptidase M1 membrane alanine aminopeptidase" evidence="2">
    <location>
        <begin position="881"/>
        <end position="1061"/>
    </location>
</feature>
<dbReference type="Gene3D" id="1.10.390.10">
    <property type="entry name" value="Neutral Protease Domain 2"/>
    <property type="match status" value="1"/>
</dbReference>
<organism evidence="3 4">
    <name type="scientific">Arcicella rosea</name>
    <dbReference type="NCBI Taxonomy" id="502909"/>
    <lineage>
        <taxon>Bacteria</taxon>
        <taxon>Pseudomonadati</taxon>
        <taxon>Bacteroidota</taxon>
        <taxon>Cytophagia</taxon>
        <taxon>Cytophagales</taxon>
        <taxon>Flectobacillaceae</taxon>
        <taxon>Arcicella</taxon>
    </lineage>
</organism>
<keyword evidence="4" id="KW-1185">Reference proteome</keyword>